<feature type="region of interest" description="Disordered" evidence="1">
    <location>
        <begin position="31"/>
        <end position="63"/>
    </location>
</feature>
<dbReference type="Proteomes" id="UP001152320">
    <property type="component" value="Chromosome 3"/>
</dbReference>
<evidence type="ECO:0000313" key="3">
    <source>
        <dbReference type="EMBL" id="KAJ8046019.1"/>
    </source>
</evidence>
<feature type="compositionally biased region" description="Basic and acidic residues" evidence="1">
    <location>
        <begin position="31"/>
        <end position="45"/>
    </location>
</feature>
<comment type="caution">
    <text evidence="3">The sequence shown here is derived from an EMBL/GenBank/DDBJ whole genome shotgun (WGS) entry which is preliminary data.</text>
</comment>
<feature type="compositionally biased region" description="Basic residues" evidence="1">
    <location>
        <begin position="223"/>
        <end position="232"/>
    </location>
</feature>
<protein>
    <recommendedName>
        <fullName evidence="2">PPC domain-containing protein</fullName>
    </recommendedName>
</protein>
<name>A0A9Q1HGU2_HOLLE</name>
<dbReference type="PANTHER" id="PTHR34988:SF1">
    <property type="entry name" value="DNA-BINDING PROTEIN"/>
    <property type="match status" value="1"/>
</dbReference>
<feature type="domain" description="PPC" evidence="2">
    <location>
        <begin position="64"/>
        <end position="194"/>
    </location>
</feature>
<gene>
    <name evidence="3" type="ORF">HOLleu_09170</name>
</gene>
<dbReference type="Pfam" id="PF03479">
    <property type="entry name" value="PCC"/>
    <property type="match status" value="1"/>
</dbReference>
<dbReference type="PANTHER" id="PTHR34988">
    <property type="entry name" value="PROTEIN, PUTATIVE-RELATED"/>
    <property type="match status" value="1"/>
</dbReference>
<reference evidence="3" key="1">
    <citation type="submission" date="2021-10" db="EMBL/GenBank/DDBJ databases">
        <title>Tropical sea cucumber genome reveals ecological adaptation and Cuvierian tubules defense mechanism.</title>
        <authorList>
            <person name="Chen T."/>
        </authorList>
    </citation>
    <scope>NUCLEOTIDE SEQUENCE</scope>
    <source>
        <strain evidence="3">Nanhai2018</strain>
        <tissue evidence="3">Muscle</tissue>
    </source>
</reference>
<proteinExistence type="predicted"/>
<feature type="compositionally biased region" description="Basic and acidic residues" evidence="1">
    <location>
        <begin position="53"/>
        <end position="62"/>
    </location>
</feature>
<feature type="compositionally biased region" description="Basic and acidic residues" evidence="1">
    <location>
        <begin position="241"/>
        <end position="260"/>
    </location>
</feature>
<dbReference type="EMBL" id="JAIZAY010000003">
    <property type="protein sequence ID" value="KAJ8046019.1"/>
    <property type="molecule type" value="Genomic_DNA"/>
</dbReference>
<dbReference type="OrthoDB" id="2156856at2759"/>
<evidence type="ECO:0000313" key="4">
    <source>
        <dbReference type="Proteomes" id="UP001152320"/>
    </source>
</evidence>
<dbReference type="AlphaFoldDB" id="A0A9Q1HGU2"/>
<accession>A0A9Q1HGU2</accession>
<dbReference type="Gene3D" id="3.30.1330.80">
    <property type="entry name" value="Hypothetical protein, similar to alpha- acetolactate decarboxylase, domain 2"/>
    <property type="match status" value="1"/>
</dbReference>
<keyword evidence="4" id="KW-1185">Reference proteome</keyword>
<dbReference type="CDD" id="cd11378">
    <property type="entry name" value="DUF296"/>
    <property type="match status" value="1"/>
</dbReference>
<dbReference type="SUPFAM" id="SSF117856">
    <property type="entry name" value="AF0104/ALDC/Ptd012-like"/>
    <property type="match status" value="1"/>
</dbReference>
<sequence length="285" mass="31238">MFVNAKQKQRLKPGAIPTLFEVEDKEAILQDNVKDQESITKSDVKKAKKHTSRGKEQGEDKTLSSPLVCHAMRIKPGEELGYSLESYTSKHDLQGAFVVSCVGSVREARIRLADSTTIVHLTRPHEILALNGTLSGGGHLHISLSDEEGKVIGGHLVGNAVVYTTAEVIIGELPKLSFQRQMDSETSYKELVIEERLQGKKRSSESDSDAEETSSTSGGLRTPNRKRARRGNTKANTIRNTSERDTYERKAGNKNSDDPSVKLISSENGVSTLSVNDTLLSIKHA</sequence>
<evidence type="ECO:0000256" key="1">
    <source>
        <dbReference type="SAM" id="MobiDB-lite"/>
    </source>
</evidence>
<evidence type="ECO:0000259" key="2">
    <source>
        <dbReference type="PROSITE" id="PS51742"/>
    </source>
</evidence>
<dbReference type="PROSITE" id="PS51742">
    <property type="entry name" value="PPC"/>
    <property type="match status" value="1"/>
</dbReference>
<dbReference type="InterPro" id="IPR005175">
    <property type="entry name" value="PPC_dom"/>
</dbReference>
<feature type="region of interest" description="Disordered" evidence="1">
    <location>
        <begin position="197"/>
        <end position="264"/>
    </location>
</feature>
<organism evidence="3 4">
    <name type="scientific">Holothuria leucospilota</name>
    <name type="common">Black long sea cucumber</name>
    <name type="synonym">Mertensiothuria leucospilota</name>
    <dbReference type="NCBI Taxonomy" id="206669"/>
    <lineage>
        <taxon>Eukaryota</taxon>
        <taxon>Metazoa</taxon>
        <taxon>Echinodermata</taxon>
        <taxon>Eleutherozoa</taxon>
        <taxon>Echinozoa</taxon>
        <taxon>Holothuroidea</taxon>
        <taxon>Aspidochirotacea</taxon>
        <taxon>Aspidochirotida</taxon>
        <taxon>Holothuriidae</taxon>
        <taxon>Holothuria</taxon>
    </lineage>
</organism>